<comment type="similarity">
    <text evidence="3">Belongs to the Ycf2 family.</text>
</comment>
<feature type="domain" description="ATPase AAA-type core" evidence="8">
    <location>
        <begin position="819"/>
        <end position="939"/>
    </location>
</feature>
<protein>
    <recommendedName>
        <fullName evidence="12">Ycf2</fullName>
    </recommendedName>
</protein>
<dbReference type="Pfam" id="PF00004">
    <property type="entry name" value="AAA"/>
    <property type="match status" value="1"/>
</dbReference>
<dbReference type="PANTHER" id="PTHR33078:SF100">
    <property type="entry name" value="PROTEIN YCF2"/>
    <property type="match status" value="1"/>
</dbReference>
<comment type="caution">
    <text evidence="10">The sequence shown here is derived from an EMBL/GenBank/DDBJ whole genome shotgun (WGS) entry which is preliminary data.</text>
</comment>
<dbReference type="InterPro" id="IPR003959">
    <property type="entry name" value="ATPase_AAA_core"/>
</dbReference>
<dbReference type="InterPro" id="IPR027417">
    <property type="entry name" value="P-loop_NTPase"/>
</dbReference>
<keyword evidence="5" id="KW-0547">Nucleotide-binding</keyword>
<feature type="transmembrane region" description="Helical" evidence="7">
    <location>
        <begin position="523"/>
        <end position="545"/>
    </location>
</feature>
<evidence type="ECO:0000313" key="10">
    <source>
        <dbReference type="EMBL" id="KAK8478168.1"/>
    </source>
</evidence>
<evidence type="ECO:0000256" key="1">
    <source>
        <dbReference type="ARBA" id="ARBA00002329"/>
    </source>
</evidence>
<evidence type="ECO:0000256" key="5">
    <source>
        <dbReference type="ARBA" id="ARBA00022741"/>
    </source>
</evidence>
<sequence length="982" mass="115049">MSRLFTEREKRMNNHLLPEEIEEFLGNPTRSIRSFFSDRWSELHLGSNPTERSTRDQKLLKKEQDVSFVPSRRSENKEIVNIFKIITYLQNTVSIHPISSDPGCDMVPKDELGSSNKISFLNKNPFFDLFHLFHDQNRGGYTLHHDFESEERFQEMADLFTLSITEPDLVYHKGFAFSIDSYGLDQKQFLNEVFNSRDESKKKSLSVLLPIFYEENESFYRRIRKKWVRISCGNDLEDPKPKIVVFASNNIMEAVNQDRLIRNLIQIQYSTYGYIRNVLNRFFLMNRSDRNLEYGIQRDQIGNDTLNHRTIMKYTINQHLSNLKKSQKKWLDPLILISRTERSMNWDPNAYRYKWSNGSKNFQEHLEHFVSEQKSRFQVVFDRLRINQYSIDWSEVIDKKDLSKSLRFFLSKLLLFLSKLLLFLSNSLPFFFVSFGNIPIHRSEIHIYELKGPNDQLCNQLIESIDISWRILQKKLCLPQWNLISEISSKCLHNFLLSEEMIHRNNESPLISTHLRSPNVQEFLYSILFLLLVAGYLVRTHLLFVSRAYSELQTEFEKVKSLMIPSYMIELRKLLDRYPTSELNSFWLKNLFLVVLEQLGDSLEEIRGSAFGGNMLWGGGPTYGVKSIRSKKKYLNINLIDIIDLISIIPNPINRIIFSRNTRHLSHTSKEIYSLIRKRKNVSGDWIDDKIESWVANSDSIDDKEREFLVQFSTLTIEKRIDQILLSLTHSDHLSKNDSGYQMIEQPGPIYLRYLVDIHKKYLMNYEFNTSCLAERRIFLAHYQTITYSQTSCGANSFHFPSHGKPFSLRLALSPSRGILVIGSIGTGRSYLVKYLATNSYVPFITVFLNKFLDNKLKGFLIDDIDIDDSDDIDASDAIDDSDDIDRDLDTELELLTMMNALTMDMMSEIDQFYITLQFELAKAMSPCIIWIPNIHDLDVNEANYLSLGLLVNYLSKDCERCPLEIFLLLLRLIFPKKWIPL</sequence>
<gene>
    <name evidence="10" type="ORF">V6N11_059483</name>
</gene>
<evidence type="ECO:0000259" key="9">
    <source>
        <dbReference type="Pfam" id="PF05695"/>
    </source>
</evidence>
<dbReference type="EMBL" id="JBBPBN010001471">
    <property type="protein sequence ID" value="KAK8478168.1"/>
    <property type="molecule type" value="Genomic_DNA"/>
</dbReference>
<evidence type="ECO:0000256" key="3">
    <source>
        <dbReference type="ARBA" id="ARBA00009361"/>
    </source>
</evidence>
<evidence type="ECO:0000256" key="4">
    <source>
        <dbReference type="ARBA" id="ARBA00022640"/>
    </source>
</evidence>
<evidence type="ECO:0000256" key="7">
    <source>
        <dbReference type="SAM" id="Phobius"/>
    </source>
</evidence>
<keyword evidence="11" id="KW-1185">Reference proteome</keyword>
<keyword evidence="7" id="KW-0812">Transmembrane</keyword>
<accession>A0ABR1ZD01</accession>
<feature type="domain" description="Ycf2 N-terminal" evidence="9">
    <location>
        <begin position="1"/>
        <end position="467"/>
    </location>
</feature>
<dbReference type="PANTHER" id="PTHR33078">
    <property type="entry name" value="PROTEIN YCF2-RELATED"/>
    <property type="match status" value="1"/>
</dbReference>
<dbReference type="Gene3D" id="3.40.50.300">
    <property type="entry name" value="P-loop containing nucleotide triphosphate hydrolases"/>
    <property type="match status" value="1"/>
</dbReference>
<keyword evidence="4" id="KW-0934">Plastid</keyword>
<dbReference type="Pfam" id="PF05695">
    <property type="entry name" value="Ycf2"/>
    <property type="match status" value="1"/>
</dbReference>
<keyword evidence="7" id="KW-0472">Membrane</keyword>
<name>A0ABR1ZD01_9ROSI</name>
<proteinExistence type="inferred from homology"/>
<dbReference type="InterPro" id="IPR056777">
    <property type="entry name" value="Ycf2_N"/>
</dbReference>
<dbReference type="SUPFAM" id="SSF52540">
    <property type="entry name" value="P-loop containing nucleoside triphosphate hydrolases"/>
    <property type="match status" value="1"/>
</dbReference>
<evidence type="ECO:0000259" key="8">
    <source>
        <dbReference type="Pfam" id="PF00004"/>
    </source>
</evidence>
<comment type="function">
    <text evidence="1">Probable ATPase of unknown function. Its presence in a non-photosynthetic plant (Epifagus virginiana) and experiments in tobacco indicate that it has an essential function which is probably not related to photosynthesis.</text>
</comment>
<evidence type="ECO:0000256" key="2">
    <source>
        <dbReference type="ARBA" id="ARBA00004474"/>
    </source>
</evidence>
<feature type="transmembrane region" description="Helical" evidence="7">
    <location>
        <begin position="413"/>
        <end position="433"/>
    </location>
</feature>
<organism evidence="10 11">
    <name type="scientific">Hibiscus sabdariffa</name>
    <name type="common">roselle</name>
    <dbReference type="NCBI Taxonomy" id="183260"/>
    <lineage>
        <taxon>Eukaryota</taxon>
        <taxon>Viridiplantae</taxon>
        <taxon>Streptophyta</taxon>
        <taxon>Embryophyta</taxon>
        <taxon>Tracheophyta</taxon>
        <taxon>Spermatophyta</taxon>
        <taxon>Magnoliopsida</taxon>
        <taxon>eudicotyledons</taxon>
        <taxon>Gunneridae</taxon>
        <taxon>Pentapetalae</taxon>
        <taxon>rosids</taxon>
        <taxon>malvids</taxon>
        <taxon>Malvales</taxon>
        <taxon>Malvaceae</taxon>
        <taxon>Malvoideae</taxon>
        <taxon>Hibiscus</taxon>
    </lineage>
</organism>
<dbReference type="Proteomes" id="UP001396334">
    <property type="component" value="Unassembled WGS sequence"/>
</dbReference>
<comment type="subcellular location">
    <subcellularLocation>
        <location evidence="2">Plastid</location>
    </subcellularLocation>
</comment>
<keyword evidence="7" id="KW-1133">Transmembrane helix</keyword>
<reference evidence="10 11" key="1">
    <citation type="journal article" date="2024" name="G3 (Bethesda)">
        <title>Genome assembly of Hibiscus sabdariffa L. provides insights into metabolisms of medicinal natural products.</title>
        <authorList>
            <person name="Kim T."/>
        </authorList>
    </citation>
    <scope>NUCLEOTIDE SEQUENCE [LARGE SCALE GENOMIC DNA]</scope>
    <source>
        <strain evidence="10">TK-2024</strain>
        <tissue evidence="10">Old leaves</tissue>
    </source>
</reference>
<evidence type="ECO:0000313" key="11">
    <source>
        <dbReference type="Proteomes" id="UP001396334"/>
    </source>
</evidence>
<evidence type="ECO:0000256" key="6">
    <source>
        <dbReference type="ARBA" id="ARBA00022840"/>
    </source>
</evidence>
<evidence type="ECO:0008006" key="12">
    <source>
        <dbReference type="Google" id="ProtNLM"/>
    </source>
</evidence>
<keyword evidence="6" id="KW-0067">ATP-binding</keyword>